<keyword evidence="1" id="KW-0732">Signal</keyword>
<evidence type="ECO:0000313" key="3">
    <source>
        <dbReference type="Proteomes" id="UP000033930"/>
    </source>
</evidence>
<comment type="caution">
    <text evidence="2">The sequence shown here is derived from an EMBL/GenBank/DDBJ whole genome shotgun (WGS) entry which is preliminary data.</text>
</comment>
<dbReference type="Pfam" id="PF13517">
    <property type="entry name" value="FG-GAP_3"/>
    <property type="match status" value="1"/>
</dbReference>
<dbReference type="EMBL" id="LCAW01000003">
    <property type="protein sequence ID" value="KKR99758.1"/>
    <property type="molecule type" value="Genomic_DNA"/>
</dbReference>
<organism evidence="2 3">
    <name type="scientific">Candidatus Uhrbacteria bacterium GW2011_GWC1_41_20</name>
    <dbReference type="NCBI Taxonomy" id="1618983"/>
    <lineage>
        <taxon>Bacteria</taxon>
        <taxon>Candidatus Uhriibacteriota</taxon>
    </lineage>
</organism>
<dbReference type="InterPro" id="IPR028994">
    <property type="entry name" value="Integrin_alpha_N"/>
</dbReference>
<dbReference type="SUPFAM" id="SSF69318">
    <property type="entry name" value="Integrin alpha N-terminal domain"/>
    <property type="match status" value="1"/>
</dbReference>
<name>A0A0G0VG25_9BACT</name>
<dbReference type="InterPro" id="IPR029455">
    <property type="entry name" value="GHL15"/>
</dbReference>
<proteinExistence type="predicted"/>
<dbReference type="PANTHER" id="PTHR46580">
    <property type="entry name" value="SENSOR KINASE-RELATED"/>
    <property type="match status" value="1"/>
</dbReference>
<reference evidence="2 3" key="1">
    <citation type="journal article" date="2015" name="Nature">
        <title>rRNA introns, odd ribosomes, and small enigmatic genomes across a large radiation of phyla.</title>
        <authorList>
            <person name="Brown C.T."/>
            <person name="Hug L.A."/>
            <person name="Thomas B.C."/>
            <person name="Sharon I."/>
            <person name="Castelle C.J."/>
            <person name="Singh A."/>
            <person name="Wilkins M.J."/>
            <person name="Williams K.H."/>
            <person name="Banfield J.F."/>
        </authorList>
    </citation>
    <scope>NUCLEOTIDE SEQUENCE [LARGE SCALE GENOMIC DNA]</scope>
</reference>
<evidence type="ECO:0008006" key="4">
    <source>
        <dbReference type="Google" id="ProtNLM"/>
    </source>
</evidence>
<dbReference type="Gene3D" id="2.130.10.130">
    <property type="entry name" value="Integrin alpha, N-terminal"/>
    <property type="match status" value="1"/>
</dbReference>
<evidence type="ECO:0000256" key="1">
    <source>
        <dbReference type="ARBA" id="ARBA00022729"/>
    </source>
</evidence>
<dbReference type="Pfam" id="PF14885">
    <property type="entry name" value="GHL15"/>
    <property type="match status" value="1"/>
</dbReference>
<evidence type="ECO:0000313" key="2">
    <source>
        <dbReference type="EMBL" id="KKR99758.1"/>
    </source>
</evidence>
<accession>A0A0G0VG25</accession>
<dbReference type="Proteomes" id="UP000033930">
    <property type="component" value="Unassembled WGS sequence"/>
</dbReference>
<sequence>MKKSILTIFVLALVLIPLVTVLSQEPNAIKTANYFLLSGSTLNDSLTLETLSAYDLLVLPAEAQVYNPNFSNDIRALNPDIVLLAYIPTVSYNSIWQDRLHKELSSGIQSDWWLKNKTGSTVSIWSGTYALDLTSGWNNYLAEFVAYEVLHNDYWDGVFYDEVSDSISWVGSVSLSNGSISIDSAWQSAYTQLFAKTRSLVGLGKIIITNGSSNLAYTPYVNGRMFESFPTPWEGNGSWNTNISSYLTLENSVAYQPIILINGDTSNTGNSTDYQNVRFALSSTLLGDGFFGFDYGTQSHAQLWRYDEYDAYIGSAKGDATQESTGIWTREFTNGKIVVNPTTSSQTIKLDGEFEKLHGEQDPDFNDGSIISRLTLDSKDGAILVRPIAEILGGVFLNGAFARVFDAQGETYRTGFFSYNDAYEGGTQVITADIDFDINDETVVANANQVFIYNEDGSLHASFYPYTENYKGGVNISIGDLESDGSVEIITGTENGGGAQVRIFNSDGVLINPGFFAYDNVYRGGVNVAVGDLNGDGTREIICGAGTEGGPHVRIFNKDGRLINPGFFAYDINFRGGVNVATGDLNGDGIDEIITGPGLGGAPEIKVWNNNREQLGSSFWGSDTNSWRGVEVSTADLDHDGTDEIIAFTQDVFTFSNY</sequence>
<dbReference type="AlphaFoldDB" id="A0A0G0VG25"/>
<gene>
    <name evidence="2" type="ORF">UU50_C0003G0063</name>
</gene>
<dbReference type="InterPro" id="IPR013517">
    <property type="entry name" value="FG-GAP"/>
</dbReference>
<protein>
    <recommendedName>
        <fullName evidence="4">FG-GAP repeat protein</fullName>
    </recommendedName>
</protein>